<dbReference type="GO" id="GO:0005524">
    <property type="term" value="F:ATP binding"/>
    <property type="evidence" value="ECO:0007669"/>
    <property type="project" value="UniProtKB-KW"/>
</dbReference>
<evidence type="ECO:0000256" key="11">
    <source>
        <dbReference type="ARBA" id="ARBA00030876"/>
    </source>
</evidence>
<evidence type="ECO:0000313" key="14">
    <source>
        <dbReference type="Proteomes" id="UP000799772"/>
    </source>
</evidence>
<keyword evidence="7" id="KW-0547">Nucleotide-binding</keyword>
<dbReference type="PANTHER" id="PTHR11136:SF5">
    <property type="entry name" value="FOLYLPOLYGLUTAMATE SYNTHASE, MITOCHONDRIAL"/>
    <property type="match status" value="1"/>
</dbReference>
<dbReference type="SUPFAM" id="SSF53244">
    <property type="entry name" value="MurD-like peptide ligases, peptide-binding domain"/>
    <property type="match status" value="1"/>
</dbReference>
<dbReference type="SUPFAM" id="SSF53623">
    <property type="entry name" value="MurD-like peptide ligases, catalytic domain"/>
    <property type="match status" value="1"/>
</dbReference>
<dbReference type="InterPro" id="IPR036565">
    <property type="entry name" value="Mur-like_cat_sf"/>
</dbReference>
<organism evidence="13 14">
    <name type="scientific">Rhizodiscina lignyota</name>
    <dbReference type="NCBI Taxonomy" id="1504668"/>
    <lineage>
        <taxon>Eukaryota</taxon>
        <taxon>Fungi</taxon>
        <taxon>Dikarya</taxon>
        <taxon>Ascomycota</taxon>
        <taxon>Pezizomycotina</taxon>
        <taxon>Dothideomycetes</taxon>
        <taxon>Pleosporomycetidae</taxon>
        <taxon>Aulographales</taxon>
        <taxon>Rhizodiscinaceae</taxon>
        <taxon>Rhizodiscina</taxon>
    </lineage>
</organism>
<evidence type="ECO:0000256" key="9">
    <source>
        <dbReference type="ARBA" id="ARBA00022842"/>
    </source>
</evidence>
<keyword evidence="4" id="KW-0554">One-carbon metabolism</keyword>
<keyword evidence="5" id="KW-0436">Ligase</keyword>
<dbReference type="GO" id="GO:0005739">
    <property type="term" value="C:mitochondrion"/>
    <property type="evidence" value="ECO:0007669"/>
    <property type="project" value="TreeGrafter"/>
</dbReference>
<evidence type="ECO:0000256" key="4">
    <source>
        <dbReference type="ARBA" id="ARBA00022563"/>
    </source>
</evidence>
<dbReference type="PANTHER" id="PTHR11136">
    <property type="entry name" value="FOLYLPOLYGLUTAMATE SYNTHASE-RELATED"/>
    <property type="match status" value="1"/>
</dbReference>
<protein>
    <recommendedName>
        <fullName evidence="3">tetrahydrofolate synthase</fullName>
        <ecNumber evidence="3">6.3.2.17</ecNumber>
    </recommendedName>
    <alternativeName>
        <fullName evidence="11">Folylpoly-gamma-glutamate synthetase</fullName>
    </alternativeName>
    <alternativeName>
        <fullName evidence="10">Tetrahydrofolylpolyglutamate synthase</fullName>
    </alternativeName>
</protein>
<dbReference type="GO" id="GO:0006730">
    <property type="term" value="P:one-carbon metabolic process"/>
    <property type="evidence" value="ECO:0007669"/>
    <property type="project" value="UniProtKB-KW"/>
</dbReference>
<dbReference type="InterPro" id="IPR036615">
    <property type="entry name" value="Mur_ligase_C_dom_sf"/>
</dbReference>
<evidence type="ECO:0000256" key="1">
    <source>
        <dbReference type="ARBA" id="ARBA00005150"/>
    </source>
</evidence>
<dbReference type="Proteomes" id="UP000799772">
    <property type="component" value="Unassembled WGS sequence"/>
</dbReference>
<dbReference type="Gene3D" id="3.90.190.20">
    <property type="entry name" value="Mur ligase, C-terminal domain"/>
    <property type="match status" value="1"/>
</dbReference>
<sequence length="438" mass="49187">MILGFEPSHLDRMNAIHCAGTNGKGSVCAVANHLLNCYRDIYGWPTAIGLYTSPHLSSVCERFRVNGTIISEDMFAKCFFEVYQKLEASEVPLAEFPSYARFLTLVALHLFDSVGVDAAIIETGIGGKFDSTNVFDQPKVTVISEISRDHTISLGDTLEEISQHKSGIFKPQCPAISVQQKKVVEDTLRQRAEEKDVHLDFVGIHKALQGSSMNEIQLRNASAGIISVERFLSSFGRSLELDEEELVRIAEHAQLPGRFHKLVQGDITWCIDGGHNEGALEVSSEWFAQLVKEKEAWDSYQVVLIFNQESVRDVRQLLRTIHRVVYKYDLHFSHAIFCTNAVRASDVNQLDLVDLNKDIRRIERLVGQNENAAFWRKDLDQNTVVHVRRTIEEAMEIVLRVGKGQIVKVFATGSLRIAGGLIDCLKIEETLDGAHLRV</sequence>
<name>A0A9P4MD99_9PEZI</name>
<evidence type="ECO:0000256" key="12">
    <source>
        <dbReference type="ARBA" id="ARBA00047493"/>
    </source>
</evidence>
<evidence type="ECO:0000256" key="5">
    <source>
        <dbReference type="ARBA" id="ARBA00022598"/>
    </source>
</evidence>
<dbReference type="GO" id="GO:0005829">
    <property type="term" value="C:cytosol"/>
    <property type="evidence" value="ECO:0007669"/>
    <property type="project" value="TreeGrafter"/>
</dbReference>
<reference evidence="13" key="1">
    <citation type="journal article" date="2020" name="Stud. Mycol.">
        <title>101 Dothideomycetes genomes: a test case for predicting lifestyles and emergence of pathogens.</title>
        <authorList>
            <person name="Haridas S."/>
            <person name="Albert R."/>
            <person name="Binder M."/>
            <person name="Bloem J."/>
            <person name="Labutti K."/>
            <person name="Salamov A."/>
            <person name="Andreopoulos B."/>
            <person name="Baker S."/>
            <person name="Barry K."/>
            <person name="Bills G."/>
            <person name="Bluhm B."/>
            <person name="Cannon C."/>
            <person name="Castanera R."/>
            <person name="Culley D."/>
            <person name="Daum C."/>
            <person name="Ezra D."/>
            <person name="Gonzalez J."/>
            <person name="Henrissat B."/>
            <person name="Kuo A."/>
            <person name="Liang C."/>
            <person name="Lipzen A."/>
            <person name="Lutzoni F."/>
            <person name="Magnuson J."/>
            <person name="Mondo S."/>
            <person name="Nolan M."/>
            <person name="Ohm R."/>
            <person name="Pangilinan J."/>
            <person name="Park H.-J."/>
            <person name="Ramirez L."/>
            <person name="Alfaro M."/>
            <person name="Sun H."/>
            <person name="Tritt A."/>
            <person name="Yoshinaga Y."/>
            <person name="Zwiers L.-H."/>
            <person name="Turgeon B."/>
            <person name="Goodwin S."/>
            <person name="Spatafora J."/>
            <person name="Crous P."/>
            <person name="Grigoriev I."/>
        </authorList>
    </citation>
    <scope>NUCLEOTIDE SEQUENCE</scope>
    <source>
        <strain evidence="13">CBS 133067</strain>
    </source>
</reference>
<dbReference type="InterPro" id="IPR001645">
    <property type="entry name" value="Folylpolyglutamate_synth"/>
</dbReference>
<dbReference type="AlphaFoldDB" id="A0A9P4MD99"/>
<evidence type="ECO:0000256" key="7">
    <source>
        <dbReference type="ARBA" id="ARBA00022741"/>
    </source>
</evidence>
<keyword evidence="14" id="KW-1185">Reference proteome</keyword>
<dbReference type="EMBL" id="ML978122">
    <property type="protein sequence ID" value="KAF2103257.1"/>
    <property type="molecule type" value="Genomic_DNA"/>
</dbReference>
<proteinExistence type="inferred from homology"/>
<dbReference type="OrthoDB" id="5212574at2759"/>
<comment type="caution">
    <text evidence="13">The sequence shown here is derived from an EMBL/GenBank/DDBJ whole genome shotgun (WGS) entry which is preliminary data.</text>
</comment>
<dbReference type="NCBIfam" id="TIGR01499">
    <property type="entry name" value="folC"/>
    <property type="match status" value="1"/>
</dbReference>
<evidence type="ECO:0000313" key="13">
    <source>
        <dbReference type="EMBL" id="KAF2103257.1"/>
    </source>
</evidence>
<comment type="similarity">
    <text evidence="2">Belongs to the folylpolyglutamate synthase family.</text>
</comment>
<dbReference type="GO" id="GO:0046872">
    <property type="term" value="F:metal ion binding"/>
    <property type="evidence" value="ECO:0007669"/>
    <property type="project" value="UniProtKB-KW"/>
</dbReference>
<dbReference type="Gene3D" id="3.40.1190.10">
    <property type="entry name" value="Mur-like, catalytic domain"/>
    <property type="match status" value="1"/>
</dbReference>
<evidence type="ECO:0000256" key="6">
    <source>
        <dbReference type="ARBA" id="ARBA00022723"/>
    </source>
</evidence>
<evidence type="ECO:0000256" key="2">
    <source>
        <dbReference type="ARBA" id="ARBA00008276"/>
    </source>
</evidence>
<evidence type="ECO:0000256" key="3">
    <source>
        <dbReference type="ARBA" id="ARBA00013025"/>
    </source>
</evidence>
<comment type="pathway">
    <text evidence="1">Cofactor biosynthesis; tetrahydrofolylpolyglutamate biosynthesis.</text>
</comment>
<keyword evidence="8" id="KW-0067">ATP-binding</keyword>
<gene>
    <name evidence="13" type="ORF">NA57DRAFT_63853</name>
</gene>
<accession>A0A9P4MD99</accession>
<comment type="catalytic activity">
    <reaction evidence="12">
        <text>(6S)-5,6,7,8-tetrahydrofolyl-(gamma-L-Glu)(n) + L-glutamate + ATP = (6S)-5,6,7,8-tetrahydrofolyl-(gamma-L-Glu)(n+1) + ADP + phosphate + H(+)</text>
        <dbReference type="Rhea" id="RHEA:10580"/>
        <dbReference type="Rhea" id="RHEA-COMP:14738"/>
        <dbReference type="Rhea" id="RHEA-COMP:14740"/>
        <dbReference type="ChEBI" id="CHEBI:15378"/>
        <dbReference type="ChEBI" id="CHEBI:29985"/>
        <dbReference type="ChEBI" id="CHEBI:30616"/>
        <dbReference type="ChEBI" id="CHEBI:43474"/>
        <dbReference type="ChEBI" id="CHEBI:141005"/>
        <dbReference type="ChEBI" id="CHEBI:456216"/>
        <dbReference type="EC" id="6.3.2.17"/>
    </reaction>
</comment>
<keyword evidence="6" id="KW-0479">Metal-binding</keyword>
<evidence type="ECO:0000256" key="10">
    <source>
        <dbReference type="ARBA" id="ARBA00030592"/>
    </source>
</evidence>
<keyword evidence="9" id="KW-0460">Magnesium</keyword>
<evidence type="ECO:0000256" key="8">
    <source>
        <dbReference type="ARBA" id="ARBA00022840"/>
    </source>
</evidence>
<dbReference type="EC" id="6.3.2.17" evidence="3"/>
<dbReference type="GO" id="GO:0004326">
    <property type="term" value="F:tetrahydrofolylpolyglutamate synthase activity"/>
    <property type="evidence" value="ECO:0007669"/>
    <property type="project" value="UniProtKB-EC"/>
</dbReference>